<evidence type="ECO:0000256" key="1">
    <source>
        <dbReference type="ARBA" id="ARBA00022729"/>
    </source>
</evidence>
<dbReference type="GO" id="GO:0005576">
    <property type="term" value="C:extracellular region"/>
    <property type="evidence" value="ECO:0007669"/>
    <property type="project" value="InterPro"/>
</dbReference>
<keyword evidence="1 3" id="KW-0732">Signal</keyword>
<dbReference type="AlphaFoldDB" id="A0A2R6NSE9"/>
<dbReference type="EMBL" id="MLYV02000879">
    <property type="protein sequence ID" value="PSR75764.1"/>
    <property type="molecule type" value="Genomic_DNA"/>
</dbReference>
<dbReference type="PROSITE" id="PS00562">
    <property type="entry name" value="CBM1_1"/>
    <property type="match status" value="1"/>
</dbReference>
<dbReference type="Pfam" id="PF25484">
    <property type="entry name" value="DUF7907"/>
    <property type="match status" value="1"/>
</dbReference>
<dbReference type="GO" id="GO:0005975">
    <property type="term" value="P:carbohydrate metabolic process"/>
    <property type="evidence" value="ECO:0007669"/>
    <property type="project" value="InterPro"/>
</dbReference>
<keyword evidence="2" id="KW-0378">Hydrolase</keyword>
<dbReference type="InterPro" id="IPR057229">
    <property type="entry name" value="DUF7907"/>
</dbReference>
<evidence type="ECO:0000256" key="2">
    <source>
        <dbReference type="ARBA" id="ARBA00022801"/>
    </source>
</evidence>
<sequence>MTRTMLASLVGALCLVAGVSAQTTAPQWGQCGGQGWTGATTCPSGWVCTVSNEYYSQCLQGAATAAPSSTPIGSTVVPPAGGPSSSSTAPASATPTLIAGLSFIRAVEDPNFHQYLRSEVINTASTAVLGDPDDAAQFQITADGQLEQMLPGGGILYAVVDTPANSTVVKLGVTWSTTPAATGTFVWSGDTVEWSSPTITRPQSNAWLVCPDAAGNKLLFVNLGPYDYDTPAGCADETIHAYTGPYPTS</sequence>
<dbReference type="Proteomes" id="UP000186601">
    <property type="component" value="Unassembled WGS sequence"/>
</dbReference>
<name>A0A2R6NSE9_9APHY</name>
<dbReference type="SUPFAM" id="SSF57180">
    <property type="entry name" value="Cellulose-binding domain"/>
    <property type="match status" value="1"/>
</dbReference>
<dbReference type="InterPro" id="IPR000254">
    <property type="entry name" value="CBD"/>
</dbReference>
<accession>A0A2R6NSE9</accession>
<feature type="signal peptide" evidence="3">
    <location>
        <begin position="1"/>
        <end position="21"/>
    </location>
</feature>
<evidence type="ECO:0000256" key="3">
    <source>
        <dbReference type="SAM" id="SignalP"/>
    </source>
</evidence>
<organism evidence="5 6">
    <name type="scientific">Hermanssonia centrifuga</name>
    <dbReference type="NCBI Taxonomy" id="98765"/>
    <lineage>
        <taxon>Eukaryota</taxon>
        <taxon>Fungi</taxon>
        <taxon>Dikarya</taxon>
        <taxon>Basidiomycota</taxon>
        <taxon>Agaricomycotina</taxon>
        <taxon>Agaricomycetes</taxon>
        <taxon>Polyporales</taxon>
        <taxon>Meruliaceae</taxon>
        <taxon>Hermanssonia</taxon>
    </lineage>
</organism>
<dbReference type="PROSITE" id="PS51164">
    <property type="entry name" value="CBM1_2"/>
    <property type="match status" value="1"/>
</dbReference>
<proteinExistence type="predicted"/>
<dbReference type="OrthoDB" id="2115822at2759"/>
<feature type="domain" description="CBM1" evidence="4">
    <location>
        <begin position="23"/>
        <end position="59"/>
    </location>
</feature>
<dbReference type="InterPro" id="IPR035971">
    <property type="entry name" value="CBD_sf"/>
</dbReference>
<dbReference type="Pfam" id="PF00734">
    <property type="entry name" value="CBM_1"/>
    <property type="match status" value="1"/>
</dbReference>
<evidence type="ECO:0000313" key="5">
    <source>
        <dbReference type="EMBL" id="PSR75764.1"/>
    </source>
</evidence>
<feature type="chain" id="PRO_5015343714" description="CBM1 domain-containing protein" evidence="3">
    <location>
        <begin position="22"/>
        <end position="249"/>
    </location>
</feature>
<keyword evidence="6" id="KW-1185">Reference proteome</keyword>
<dbReference type="GO" id="GO:0016787">
    <property type="term" value="F:hydrolase activity"/>
    <property type="evidence" value="ECO:0007669"/>
    <property type="project" value="UniProtKB-KW"/>
</dbReference>
<gene>
    <name evidence="5" type="ORF">PHLCEN_2v8881</name>
</gene>
<dbReference type="GO" id="GO:0030248">
    <property type="term" value="F:cellulose binding"/>
    <property type="evidence" value="ECO:0007669"/>
    <property type="project" value="InterPro"/>
</dbReference>
<evidence type="ECO:0000259" key="4">
    <source>
        <dbReference type="PROSITE" id="PS51164"/>
    </source>
</evidence>
<protein>
    <recommendedName>
        <fullName evidence="4">CBM1 domain-containing protein</fullName>
    </recommendedName>
</protein>
<dbReference type="STRING" id="98765.A0A2R6NSE9"/>
<dbReference type="SMART" id="SM00236">
    <property type="entry name" value="fCBD"/>
    <property type="match status" value="1"/>
</dbReference>
<reference evidence="5 6" key="1">
    <citation type="submission" date="2018-02" db="EMBL/GenBank/DDBJ databases">
        <title>Genome sequence of the basidiomycete white-rot fungus Phlebia centrifuga.</title>
        <authorList>
            <person name="Granchi Z."/>
            <person name="Peng M."/>
            <person name="de Vries R.P."/>
            <person name="Hilden K."/>
            <person name="Makela M.R."/>
            <person name="Grigoriev I."/>
            <person name="Riley R."/>
        </authorList>
    </citation>
    <scope>NUCLEOTIDE SEQUENCE [LARGE SCALE GENOMIC DNA]</scope>
    <source>
        <strain evidence="5 6">FBCC195</strain>
    </source>
</reference>
<evidence type="ECO:0000313" key="6">
    <source>
        <dbReference type="Proteomes" id="UP000186601"/>
    </source>
</evidence>
<comment type="caution">
    <text evidence="5">The sequence shown here is derived from an EMBL/GenBank/DDBJ whole genome shotgun (WGS) entry which is preliminary data.</text>
</comment>